<evidence type="ECO:0000259" key="6">
    <source>
        <dbReference type="Pfam" id="PF01709"/>
    </source>
</evidence>
<dbReference type="GO" id="GO:0003677">
    <property type="term" value="F:DNA binding"/>
    <property type="evidence" value="ECO:0007669"/>
    <property type="project" value="UniProtKB-UniRule"/>
</dbReference>
<dbReference type="GO" id="GO:0006355">
    <property type="term" value="P:regulation of DNA-templated transcription"/>
    <property type="evidence" value="ECO:0007669"/>
    <property type="project" value="UniProtKB-UniRule"/>
</dbReference>
<dbReference type="Gene3D" id="1.10.10.200">
    <property type="match status" value="1"/>
</dbReference>
<evidence type="ECO:0000256" key="4">
    <source>
        <dbReference type="ARBA" id="ARBA00023163"/>
    </source>
</evidence>
<evidence type="ECO:0000256" key="2">
    <source>
        <dbReference type="ARBA" id="ARBA00023015"/>
    </source>
</evidence>
<dbReference type="InterPro" id="IPR029072">
    <property type="entry name" value="YebC-like"/>
</dbReference>
<dbReference type="PANTHER" id="PTHR12532:SF0">
    <property type="entry name" value="TRANSLATIONAL ACTIVATOR OF CYTOCHROME C OXIDASE 1"/>
    <property type="match status" value="1"/>
</dbReference>
<dbReference type="InterPro" id="IPR017856">
    <property type="entry name" value="Integrase-like_N"/>
</dbReference>
<keyword evidence="4 5" id="KW-0804">Transcription</keyword>
<evidence type="ECO:0000256" key="5">
    <source>
        <dbReference type="HAMAP-Rule" id="MF_00693"/>
    </source>
</evidence>
<protein>
    <recommendedName>
        <fullName evidence="5">Probable transcriptional regulatory protein ENT37_08080</fullName>
    </recommendedName>
</protein>
<dbReference type="HAMAP" id="MF_00693">
    <property type="entry name" value="Transcrip_reg_TACO1"/>
    <property type="match status" value="1"/>
</dbReference>
<evidence type="ECO:0000256" key="3">
    <source>
        <dbReference type="ARBA" id="ARBA00023125"/>
    </source>
</evidence>
<reference evidence="7" key="1">
    <citation type="journal article" date="2020" name="mSystems">
        <title>Genome- and Community-Level Interaction Insights into Carbon Utilization and Element Cycling Functions of Hydrothermarchaeota in Hydrothermal Sediment.</title>
        <authorList>
            <person name="Zhou Z."/>
            <person name="Liu Y."/>
            <person name="Xu W."/>
            <person name="Pan J."/>
            <person name="Luo Z.H."/>
            <person name="Li M."/>
        </authorList>
    </citation>
    <scope>NUCLEOTIDE SEQUENCE [LARGE SCALE GENOMIC DNA]</scope>
    <source>
        <strain evidence="7">SpSt-573</strain>
    </source>
</reference>
<sequence>MLTLFANGACGDVNHIDVRWAAPQSGPQEANRIGTILAAAVLSAYAQLQPANNTTLRVRAETLQLALPEISEAALDRARENNMPKENIERAIKRGTGESKEGFNFEQVFYEGYGPHGVALMIECMTENRNRTVAEVRHILTRSGGSMGEAGSVAWQFSRAAYFAVPAAGNDFDKIFELAVEGGADDVVQDGDTIEIYAPVENFKLMGDALRNAKIEIEEAELRMIPLNEVELPVDQALQVLRTIEMIEELDDVQNVYHTLRLSDEAIAALESEA</sequence>
<evidence type="ECO:0000256" key="1">
    <source>
        <dbReference type="ARBA" id="ARBA00008724"/>
    </source>
</evidence>
<dbReference type="Gene3D" id="3.30.70.980">
    <property type="match status" value="2"/>
</dbReference>
<dbReference type="InterPro" id="IPR026564">
    <property type="entry name" value="Transcrip_reg_TACO1-like_dom3"/>
</dbReference>
<dbReference type="NCBIfam" id="NF009044">
    <property type="entry name" value="PRK12378.1"/>
    <property type="match status" value="1"/>
</dbReference>
<dbReference type="EMBL" id="DSYK01000400">
    <property type="protein sequence ID" value="HGS21813.1"/>
    <property type="molecule type" value="Genomic_DNA"/>
</dbReference>
<dbReference type="Pfam" id="PF01709">
    <property type="entry name" value="Transcrip_reg"/>
    <property type="match status" value="1"/>
</dbReference>
<dbReference type="InterPro" id="IPR002876">
    <property type="entry name" value="Transcrip_reg_TACO1-like"/>
</dbReference>
<comment type="subcellular location">
    <subcellularLocation>
        <location evidence="5">Cytoplasm</location>
    </subcellularLocation>
</comment>
<organism evidence="7">
    <name type="scientific">Anaerolinea thermolimosa</name>
    <dbReference type="NCBI Taxonomy" id="229919"/>
    <lineage>
        <taxon>Bacteria</taxon>
        <taxon>Bacillati</taxon>
        <taxon>Chloroflexota</taxon>
        <taxon>Anaerolineae</taxon>
        <taxon>Anaerolineales</taxon>
        <taxon>Anaerolineaceae</taxon>
        <taxon>Anaerolinea</taxon>
    </lineage>
</organism>
<dbReference type="GO" id="GO:0005829">
    <property type="term" value="C:cytosol"/>
    <property type="evidence" value="ECO:0007669"/>
    <property type="project" value="TreeGrafter"/>
</dbReference>
<proteinExistence type="inferred from homology"/>
<dbReference type="SUPFAM" id="SSF75625">
    <property type="entry name" value="YebC-like"/>
    <property type="match status" value="1"/>
</dbReference>
<evidence type="ECO:0000313" key="7">
    <source>
        <dbReference type="EMBL" id="HGS21813.1"/>
    </source>
</evidence>
<dbReference type="NCBIfam" id="TIGR01033">
    <property type="entry name" value="YebC/PmpR family DNA-binding transcriptional regulator"/>
    <property type="match status" value="1"/>
</dbReference>
<comment type="similarity">
    <text evidence="1 5">Belongs to the TACO1 family.</text>
</comment>
<keyword evidence="2 5" id="KW-0805">Transcription regulation</keyword>
<accession>A0A7C4KI48</accession>
<feature type="domain" description="TACO1/YebC-like second and third" evidence="6">
    <location>
        <begin position="105"/>
        <end position="259"/>
    </location>
</feature>
<dbReference type="PANTHER" id="PTHR12532">
    <property type="entry name" value="TRANSLATIONAL ACTIVATOR OF CYTOCHROME C OXIDASE 1"/>
    <property type="match status" value="1"/>
</dbReference>
<keyword evidence="5" id="KW-0963">Cytoplasm</keyword>
<dbReference type="AlphaFoldDB" id="A0A7C4KI48"/>
<gene>
    <name evidence="7" type="ORF">ENT37_08080</name>
</gene>
<comment type="caution">
    <text evidence="7">The sequence shown here is derived from an EMBL/GenBank/DDBJ whole genome shotgun (WGS) entry which is preliminary data.</text>
</comment>
<keyword evidence="3 5" id="KW-0238">DNA-binding</keyword>
<dbReference type="InterPro" id="IPR048300">
    <property type="entry name" value="TACO1_YebC-like_2nd/3rd_dom"/>
</dbReference>
<name>A0A7C4KI48_9CHLR</name>